<evidence type="ECO:0000313" key="11">
    <source>
        <dbReference type="EMBL" id="CCG83606.1"/>
    </source>
</evidence>
<dbReference type="eggNOG" id="KOG1969">
    <property type="taxonomic scope" value="Eukaryota"/>
</dbReference>
<evidence type="ECO:0000259" key="10">
    <source>
        <dbReference type="SMART" id="SM00382"/>
    </source>
</evidence>
<dbReference type="GO" id="GO:0005524">
    <property type="term" value="F:ATP binding"/>
    <property type="evidence" value="ECO:0007669"/>
    <property type="project" value="UniProtKB-KW"/>
</dbReference>
<evidence type="ECO:0000256" key="4">
    <source>
        <dbReference type="ARBA" id="ARBA00022840"/>
    </source>
</evidence>
<keyword evidence="12" id="KW-1185">Reference proteome</keyword>
<dbReference type="AlphaFoldDB" id="R4XGI1"/>
<name>R4XGI1_TAPDE</name>
<accession>R4XGI1</accession>
<keyword evidence="6" id="KW-0539">Nucleus</keyword>
<dbReference type="InterPro" id="IPR047854">
    <property type="entry name" value="RFC_lid"/>
</dbReference>
<dbReference type="PANTHER" id="PTHR46765">
    <property type="entry name" value="P-LOOP CONTAINING NUCLEOSIDE TRIPHOSPHATE HYDROLASES SUPERFAMILY PROTEIN"/>
    <property type="match status" value="1"/>
</dbReference>
<dbReference type="CDD" id="cd18140">
    <property type="entry name" value="HLD_clamp_RFC"/>
    <property type="match status" value="1"/>
</dbReference>
<keyword evidence="4" id="KW-0067">ATP-binding</keyword>
<dbReference type="CDD" id="cd00009">
    <property type="entry name" value="AAA"/>
    <property type="match status" value="1"/>
</dbReference>
<keyword evidence="2" id="KW-0235">DNA replication</keyword>
<evidence type="ECO:0000256" key="2">
    <source>
        <dbReference type="ARBA" id="ARBA00022705"/>
    </source>
</evidence>
<dbReference type="VEuPathDB" id="FungiDB:TAPDE_003925"/>
<feature type="region of interest" description="Disordered" evidence="9">
    <location>
        <begin position="214"/>
        <end position="236"/>
    </location>
</feature>
<feature type="region of interest" description="Disordered" evidence="9">
    <location>
        <begin position="28"/>
        <end position="56"/>
    </location>
</feature>
<evidence type="ECO:0000256" key="8">
    <source>
        <dbReference type="ARBA" id="ARBA00043975"/>
    </source>
</evidence>
<evidence type="ECO:0000256" key="9">
    <source>
        <dbReference type="SAM" id="MobiDB-lite"/>
    </source>
</evidence>
<evidence type="ECO:0000256" key="7">
    <source>
        <dbReference type="ARBA" id="ARBA00023306"/>
    </source>
</evidence>
<dbReference type="STRING" id="1097556.R4XGI1"/>
<dbReference type="GO" id="GO:0006261">
    <property type="term" value="P:DNA-templated DNA replication"/>
    <property type="evidence" value="ECO:0007669"/>
    <property type="project" value="UniProtKB-ARBA"/>
</dbReference>
<proteinExistence type="inferred from homology"/>
<sequence>MSFSNDEDHDALEAEWTLADIRKATGQLFRRPSSPKTFQSSQPFGSSSPAPLGNPFLLEDDIEEEEPKRDLVETIEDHQPEIPLYKYQSNGNVHARASSGRVVHIRKRKRLRGYTEYIPEIDDDHASRTRHYGIPIHHLLSEAEALASLEIARPPAVYDTALKVSQESMWVDKYRPKKFTELLGDERTNRDVMRWIRHWDYCVFGRTVQQKSLKSVQNQKEAQNPPEIEKDPHDRPERKILMLTGPPGFGKTTLAHIAARQAGYNVIEVNASDDRTGSVVQNKIGDALESQAVFNPRPSLVVIDEIDGVSTSGGEAGFIRSLLKFLTDDEKTTAQNRTSRHGEPSTKKRGKKKTSKALLRPIICICNDQYVAALRPLRQYCQIINFRPLSVPTVVARLARICRIEGMQADARALNALCEIAESDLRSCVNSLQYVRMKSTSFTLDSVATTLAKKDMSRSSHSVVEAVFKLPDAKKERKKGNLSTSAMKDNIVRVAELAMTNNEFSKILNGCFAQYPLSPYHDSLFSKPVEACDWLFFHDRCERGIYENQHSELLNYMPYSIAAFHHLFATHESPRTLERSKADWEAREKIRINNEILAAWINGVKASIRQTFTPHTFASELLSYGMRIIGTNLNPANAHLVKASDRAVLSRVVDAMFVLGLHYNQFRVDDGSYIFRLDPPLPQVLNYEGVLELKGESLLPSRYAARQIISSELAAEKIRRSLESQGQEEASFPKSLKKDAVSVQGTKRQALEELSAQPAVKRDFFGRPIQMSKEDSILSIGSAKVPEKQKAGVHIKFSDGFSDAVRNNISIKELLSR</sequence>
<evidence type="ECO:0000256" key="1">
    <source>
        <dbReference type="ARBA" id="ARBA00004123"/>
    </source>
</evidence>
<dbReference type="SUPFAM" id="SSF52540">
    <property type="entry name" value="P-loop containing nucleoside triphosphate hydrolases"/>
    <property type="match status" value="1"/>
</dbReference>
<keyword evidence="3" id="KW-0547">Nucleotide-binding</keyword>
<evidence type="ECO:0000313" key="12">
    <source>
        <dbReference type="Proteomes" id="UP000013776"/>
    </source>
</evidence>
<feature type="region of interest" description="Disordered" evidence="9">
    <location>
        <begin position="331"/>
        <end position="354"/>
    </location>
</feature>
<feature type="compositionally biased region" description="Low complexity" evidence="9">
    <location>
        <begin position="38"/>
        <end position="49"/>
    </location>
</feature>
<dbReference type="Pfam" id="PF00004">
    <property type="entry name" value="AAA"/>
    <property type="match status" value="1"/>
</dbReference>
<dbReference type="InterPro" id="IPR003959">
    <property type="entry name" value="ATPase_AAA_core"/>
</dbReference>
<comment type="similarity">
    <text evidence="8">Belongs to the activator 1 small subunits family. CTF18 subfamily.</text>
</comment>
<dbReference type="Gene3D" id="1.10.8.60">
    <property type="match status" value="1"/>
</dbReference>
<comment type="caution">
    <text evidence="11">The sequence shown here is derived from an EMBL/GenBank/DDBJ whole genome shotgun (WGS) entry which is preliminary data.</text>
</comment>
<dbReference type="SMART" id="SM00382">
    <property type="entry name" value="AAA"/>
    <property type="match status" value="1"/>
</dbReference>
<dbReference type="InterPro" id="IPR027417">
    <property type="entry name" value="P-loop_NTPase"/>
</dbReference>
<dbReference type="GO" id="GO:0016887">
    <property type="term" value="F:ATP hydrolysis activity"/>
    <property type="evidence" value="ECO:0007669"/>
    <property type="project" value="InterPro"/>
</dbReference>
<keyword evidence="7" id="KW-0131">Cell cycle</keyword>
<feature type="domain" description="AAA+ ATPase" evidence="10">
    <location>
        <begin position="237"/>
        <end position="390"/>
    </location>
</feature>
<dbReference type="InterPro" id="IPR003593">
    <property type="entry name" value="AAA+_ATPase"/>
</dbReference>
<comment type="subcellular location">
    <subcellularLocation>
        <location evidence="1">Nucleus</location>
    </subcellularLocation>
</comment>
<keyword evidence="5" id="KW-0238">DNA-binding</keyword>
<evidence type="ECO:0000256" key="6">
    <source>
        <dbReference type="ARBA" id="ARBA00023242"/>
    </source>
</evidence>
<dbReference type="OrthoDB" id="2195431at2759"/>
<organism evidence="11 12">
    <name type="scientific">Taphrina deformans (strain PYCC 5710 / ATCC 11124 / CBS 356.35 / IMI 108563 / JCM 9778 / NBRC 8474)</name>
    <name type="common">Peach leaf curl fungus</name>
    <name type="synonym">Lalaria deformans</name>
    <dbReference type="NCBI Taxonomy" id="1097556"/>
    <lineage>
        <taxon>Eukaryota</taxon>
        <taxon>Fungi</taxon>
        <taxon>Dikarya</taxon>
        <taxon>Ascomycota</taxon>
        <taxon>Taphrinomycotina</taxon>
        <taxon>Taphrinomycetes</taxon>
        <taxon>Taphrinales</taxon>
        <taxon>Taphrinaceae</taxon>
        <taxon>Taphrina</taxon>
    </lineage>
</organism>
<protein>
    <submittedName>
        <fullName evidence="11">Chromosome transmission fidelity protein</fullName>
    </submittedName>
</protein>
<dbReference type="GO" id="GO:0005634">
    <property type="term" value="C:nucleus"/>
    <property type="evidence" value="ECO:0007669"/>
    <property type="project" value="UniProtKB-SubCell"/>
</dbReference>
<gene>
    <name evidence="11" type="ORF">TAPDE_003925</name>
</gene>
<dbReference type="PANTHER" id="PTHR46765:SF1">
    <property type="entry name" value="P-LOOP CONTAINING NUCLEOSIDE TRIPHOSPHATE HYDROLASES SUPERFAMILY PROTEIN"/>
    <property type="match status" value="1"/>
</dbReference>
<dbReference type="EMBL" id="CAHR02000162">
    <property type="protein sequence ID" value="CCG83606.1"/>
    <property type="molecule type" value="Genomic_DNA"/>
</dbReference>
<dbReference type="Proteomes" id="UP000013776">
    <property type="component" value="Unassembled WGS sequence"/>
</dbReference>
<evidence type="ECO:0000256" key="3">
    <source>
        <dbReference type="ARBA" id="ARBA00022741"/>
    </source>
</evidence>
<dbReference type="Gene3D" id="3.40.50.300">
    <property type="entry name" value="P-loop containing nucleotide triphosphate hydrolases"/>
    <property type="match status" value="1"/>
</dbReference>
<reference evidence="11 12" key="1">
    <citation type="journal article" date="2013" name="MBio">
        <title>Genome sequencing of the plant pathogen Taphrina deformans, the causal agent of peach leaf curl.</title>
        <authorList>
            <person name="Cisse O.H."/>
            <person name="Almeida J.M.G.C.F."/>
            <person name="Fonseca A."/>
            <person name="Kumar A.A."/>
            <person name="Salojaervi J."/>
            <person name="Overmyer K."/>
            <person name="Hauser P.M."/>
            <person name="Pagni M."/>
        </authorList>
    </citation>
    <scope>NUCLEOTIDE SEQUENCE [LARGE SCALE GENOMIC DNA]</scope>
    <source>
        <strain evidence="12">PYCC 5710 / ATCC 11124 / CBS 356.35 / IMI 108563 / JCM 9778 / NBRC 8474</strain>
    </source>
</reference>
<evidence type="ECO:0000256" key="5">
    <source>
        <dbReference type="ARBA" id="ARBA00023125"/>
    </source>
</evidence>
<feature type="compositionally biased region" description="Basic and acidic residues" evidence="9">
    <location>
        <begin position="227"/>
        <end position="236"/>
    </location>
</feature>
<dbReference type="GO" id="GO:0003677">
    <property type="term" value="F:DNA binding"/>
    <property type="evidence" value="ECO:0007669"/>
    <property type="project" value="UniProtKB-KW"/>
</dbReference>
<dbReference type="InterPro" id="IPR053016">
    <property type="entry name" value="CTF18-RFC_complex"/>
</dbReference>